<evidence type="ECO:0000259" key="2">
    <source>
        <dbReference type="Pfam" id="PF19190"/>
    </source>
</evidence>
<dbReference type="InterPro" id="IPR013783">
    <property type="entry name" value="Ig-like_fold"/>
</dbReference>
<dbReference type="HOGENOM" id="CLU_271554_0_0_0"/>
<keyword evidence="4" id="KW-1185">Reference proteome</keyword>
<feature type="signal peptide" evidence="1">
    <location>
        <begin position="1"/>
        <end position="30"/>
    </location>
</feature>
<dbReference type="STRING" id="324602.Caur_0720"/>
<dbReference type="KEGG" id="cau:Caur_0720"/>
<name>A9WFM0_CHLAA</name>
<evidence type="ECO:0000256" key="1">
    <source>
        <dbReference type="SAM" id="SignalP"/>
    </source>
</evidence>
<dbReference type="PATRIC" id="fig|324602.8.peg.823"/>
<evidence type="ECO:0000313" key="4">
    <source>
        <dbReference type="Proteomes" id="UP000002008"/>
    </source>
</evidence>
<dbReference type="eggNOG" id="COG1572">
    <property type="taxonomic scope" value="Bacteria"/>
</dbReference>
<evidence type="ECO:0000313" key="3">
    <source>
        <dbReference type="EMBL" id="ABY33958.1"/>
    </source>
</evidence>
<dbReference type="Gene3D" id="2.60.40.10">
    <property type="entry name" value="Immunoglobulins"/>
    <property type="match status" value="2"/>
</dbReference>
<keyword evidence="1" id="KW-0732">Signal</keyword>
<dbReference type="InterPro" id="IPR024361">
    <property type="entry name" value="BACON"/>
</dbReference>
<dbReference type="SUPFAM" id="SSF63825">
    <property type="entry name" value="YWTD domain"/>
    <property type="match status" value="1"/>
</dbReference>
<reference evidence="4" key="1">
    <citation type="journal article" date="2011" name="BMC Genomics">
        <title>Complete genome sequence of the filamentous anoxygenic phototrophic bacterium Chloroflexus aurantiacus.</title>
        <authorList>
            <person name="Tang K.H."/>
            <person name="Barry K."/>
            <person name="Chertkov O."/>
            <person name="Dalin E."/>
            <person name="Han C.S."/>
            <person name="Hauser L.J."/>
            <person name="Honchak B.M."/>
            <person name="Karbach L.E."/>
            <person name="Land M.L."/>
            <person name="Lapidus A."/>
            <person name="Larimer F.W."/>
            <person name="Mikhailova N."/>
            <person name="Pitluck S."/>
            <person name="Pierson B.K."/>
            <person name="Blankenship R.E."/>
        </authorList>
    </citation>
    <scope>NUCLEOTIDE SEQUENCE [LARGE SCALE GENOMIC DNA]</scope>
    <source>
        <strain evidence="4">ATCC 29366 / DSM 635 / J-10-fl</strain>
    </source>
</reference>
<dbReference type="Pfam" id="PF19190">
    <property type="entry name" value="BACON_2"/>
    <property type="match status" value="1"/>
</dbReference>
<sequence length="1193" mass="129302">MKPRRFPPITLHWLALIVLLAGLLPGAVQAQAGVTSTIELQDVPITLADDVTSFYLRDPKLFTHRAPPPCGPNAAAVSPSTTYEESIRRIPTRGGLPRDLYREPQACNTPGILSNIVADDDYVYWTGPNGLMRLSTDANPGDTPELVNGLLRGRAELAIDDTHIFVMTYDSNNYATLYRVPKSSGVAIFMTGPGTGASNLQTSYSFLGGVVQRYFVYWIQGGNLWRFDVDTLATTLLAGGVTGYYAEGGRTLCSGLSCFFFDTVFIAQGNKVVTYSNISGATSAPVYCSNNPCSPDPNRVVLSPITDGNNLYFFERRRTGCAPFCVNTDFLLRTPRGGGQVDALYFTTGARLASRLTTDGTHLYWQEGNNVQRLPNNAAALPSINLFAVGLKVTQGVQDDAYSVPFIQNRRTFVRFFVRTPMPVSRPVLALLYGSWDGGSGGPLLPVNPAGTEIRIKVFQDYNNINDSFLFELPWEWTTKNNLRLTAIVNPYQFPLEPNYNDNISTAGPFNFLPSPALKVTLVGLGYRLNNQTFYPDYQRDVMGAVSLVRRMFPLANTVGGSGLAWDYWHIMDEGLGSRVNMTNVECNDYISWEDGKVVDRRDLCSTRYANHLLAYLRSAWKYSDRLFVYGLISTNGPGAKVRGQAFPWARVSSGAAWDADTAAHEIAHMLGRHHPFRGSALDTRVCGNTEKDGPMDYSYPYANSRIGVGSLEGFDSGDGFLGIAPSIKPNDQWYDIIGYCNPWWISDYTYKALYNYMIANPPQLQALSSTPQVAGEWLYIAGNLRADGSQASILFVRRMSNPASVPPLNPGDYAIRLYDGNGVLLADHPFSGLSQGEDDDLGIDQAVPYVNGTRQVRIVRRANGQTLATWSLSANPPTVGNVALSGATSPVTGTVTLNWTANDPDGDPLTFDILYQRVGETEFRPVRLGVTGNSAQIDTALFSGGGAVLRVVASDGGHTAQADTTPFTVANKPPRVTILNPATGLRIRYGQIVNFSGEAFDLQDGWLDGASLVWRNQRGQVLGSGPLLSVTDLLVGTNTITLTATNSRGMTASASVVVVVDDDLQLPGPYLAVGPDQVNWHLAPGTTALQSAVVSVINAGSGSLTWTASSDRSWLSLSAGSGTTPVTLTLTANPTTFNEGNVYTATVTITADPGGGQPLQTVVLPVRVSVGNVVRGPILTLDRRIFLPLVRR</sequence>
<proteinExistence type="predicted"/>
<dbReference type="AlphaFoldDB" id="A9WFM0"/>
<dbReference type="Proteomes" id="UP000002008">
    <property type="component" value="Chromosome"/>
</dbReference>
<dbReference type="RefSeq" id="WP_012256614.1">
    <property type="nucleotide sequence ID" value="NC_010175.1"/>
</dbReference>
<dbReference type="EnsemblBacteria" id="ABY33958">
    <property type="protein sequence ID" value="ABY33958"/>
    <property type="gene ID" value="Caur_0720"/>
</dbReference>
<dbReference type="InParanoid" id="A9WFM0"/>
<feature type="domain" description="BACON" evidence="2">
    <location>
        <begin position="1090"/>
        <end position="1144"/>
    </location>
</feature>
<gene>
    <name evidence="3" type="ordered locus">Caur_0720</name>
</gene>
<accession>A9WFM0</accession>
<dbReference type="EMBL" id="CP000909">
    <property type="protein sequence ID" value="ABY33958.1"/>
    <property type="molecule type" value="Genomic_DNA"/>
</dbReference>
<feature type="chain" id="PRO_5002745805" description="BACON domain-containing protein" evidence="1">
    <location>
        <begin position="31"/>
        <end position="1193"/>
    </location>
</feature>
<protein>
    <recommendedName>
        <fullName evidence="2">BACON domain-containing protein</fullName>
    </recommendedName>
</protein>
<organism evidence="3 4">
    <name type="scientific">Chloroflexus aurantiacus (strain ATCC 29366 / DSM 635 / J-10-fl)</name>
    <dbReference type="NCBI Taxonomy" id="324602"/>
    <lineage>
        <taxon>Bacteria</taxon>
        <taxon>Bacillati</taxon>
        <taxon>Chloroflexota</taxon>
        <taxon>Chloroflexia</taxon>
        <taxon>Chloroflexales</taxon>
        <taxon>Chloroflexineae</taxon>
        <taxon>Chloroflexaceae</taxon>
        <taxon>Chloroflexus</taxon>
    </lineage>
</organism>
<dbReference type="CDD" id="cd14948">
    <property type="entry name" value="BACON"/>
    <property type="match status" value="1"/>
</dbReference>